<keyword evidence="2" id="KW-1185">Reference proteome</keyword>
<sequence>IAGGQLPDGTAQCFYFPEGQVHAGAFKGMAQILTERGFSGAHKLHVECPSFKYNPDIDPCCCRRLLYKRPDFAAIKSNLEIACEMRGYQVMFLPKFHCELSFLFL</sequence>
<dbReference type="OrthoDB" id="2690051at2759"/>
<dbReference type="EMBL" id="KV448467">
    <property type="protein sequence ID" value="OAX35790.1"/>
    <property type="molecule type" value="Genomic_DNA"/>
</dbReference>
<reference evidence="1 2" key="1">
    <citation type="submission" date="2016-06" db="EMBL/GenBank/DDBJ databases">
        <title>Comparative genomics of the ectomycorrhizal sister species Rhizopogon vinicolor and Rhizopogon vesiculosus (Basidiomycota: Boletales) reveals a divergence of the mating type B locus.</title>
        <authorList>
            <consortium name="DOE Joint Genome Institute"/>
            <person name="Mujic A.B."/>
            <person name="Kuo A."/>
            <person name="Tritt A."/>
            <person name="Lipzen A."/>
            <person name="Chen C."/>
            <person name="Johnson J."/>
            <person name="Sharma A."/>
            <person name="Barry K."/>
            <person name="Grigoriev I.V."/>
            <person name="Spatafora J.W."/>
        </authorList>
    </citation>
    <scope>NUCLEOTIDE SEQUENCE [LARGE SCALE GENOMIC DNA]</scope>
    <source>
        <strain evidence="1 2">AM-OR11-026</strain>
    </source>
</reference>
<evidence type="ECO:0000313" key="2">
    <source>
        <dbReference type="Proteomes" id="UP000092154"/>
    </source>
</evidence>
<dbReference type="STRING" id="1314800.A0A1B7MTA0"/>
<organism evidence="1 2">
    <name type="scientific">Rhizopogon vinicolor AM-OR11-026</name>
    <dbReference type="NCBI Taxonomy" id="1314800"/>
    <lineage>
        <taxon>Eukaryota</taxon>
        <taxon>Fungi</taxon>
        <taxon>Dikarya</taxon>
        <taxon>Basidiomycota</taxon>
        <taxon>Agaricomycotina</taxon>
        <taxon>Agaricomycetes</taxon>
        <taxon>Agaricomycetidae</taxon>
        <taxon>Boletales</taxon>
        <taxon>Suillineae</taxon>
        <taxon>Rhizopogonaceae</taxon>
        <taxon>Rhizopogon</taxon>
    </lineage>
</organism>
<proteinExistence type="predicted"/>
<dbReference type="AlphaFoldDB" id="A0A1B7MTA0"/>
<protein>
    <submittedName>
        <fullName evidence="1">Uncharacterized protein</fullName>
    </submittedName>
</protein>
<feature type="non-terminal residue" evidence="1">
    <location>
        <position position="1"/>
    </location>
</feature>
<dbReference type="Proteomes" id="UP000092154">
    <property type="component" value="Unassembled WGS sequence"/>
</dbReference>
<evidence type="ECO:0000313" key="1">
    <source>
        <dbReference type="EMBL" id="OAX35790.1"/>
    </source>
</evidence>
<dbReference type="InParanoid" id="A0A1B7MTA0"/>
<gene>
    <name evidence="1" type="ORF">K503DRAFT_696343</name>
</gene>
<accession>A0A1B7MTA0</accession>
<name>A0A1B7MTA0_9AGAM</name>